<sequence>MGQRLASALIRRYQQGGGSRRYFNLECNFTPSCSEYTRQAILRFGVCRGIVLGWQRIRRCNNPDCVRRHPDPLPKEWP</sequence>
<dbReference type="AlphaFoldDB" id="A0A4U1BFC3"/>
<reference evidence="1 2" key="1">
    <citation type="submission" date="2019-04" db="EMBL/GenBank/DDBJ databases">
        <authorList>
            <person name="Hwang J.C."/>
        </authorList>
    </citation>
    <scope>NUCLEOTIDE SEQUENCE [LARGE SCALE GENOMIC DNA]</scope>
    <source>
        <strain evidence="1 2">IMCC35001</strain>
    </source>
</reference>
<name>A0A4U1BFC3_9GAMM</name>
<comment type="caution">
    <text evidence="1">The sequence shown here is derived from an EMBL/GenBank/DDBJ whole genome shotgun (WGS) entry which is preliminary data.</text>
</comment>
<dbReference type="InterPro" id="IPR002696">
    <property type="entry name" value="Membr_insert_effic_factor_YidD"/>
</dbReference>
<dbReference type="SMART" id="SM01234">
    <property type="entry name" value="Haemolytic"/>
    <property type="match status" value="1"/>
</dbReference>
<dbReference type="Pfam" id="PF01809">
    <property type="entry name" value="YidD"/>
    <property type="match status" value="1"/>
</dbReference>
<gene>
    <name evidence="1" type="ORF">FCL40_09935</name>
</gene>
<proteinExistence type="predicted"/>
<dbReference type="PANTHER" id="PTHR33383">
    <property type="entry name" value="MEMBRANE PROTEIN INSERTION EFFICIENCY FACTOR-RELATED"/>
    <property type="match status" value="1"/>
</dbReference>
<evidence type="ECO:0000313" key="1">
    <source>
        <dbReference type="EMBL" id="TKB49080.1"/>
    </source>
</evidence>
<dbReference type="Proteomes" id="UP000305674">
    <property type="component" value="Unassembled WGS sequence"/>
</dbReference>
<evidence type="ECO:0000313" key="2">
    <source>
        <dbReference type="Proteomes" id="UP000305674"/>
    </source>
</evidence>
<dbReference type="NCBIfam" id="TIGR00278">
    <property type="entry name" value="membrane protein insertion efficiency factor YidD"/>
    <property type="match status" value="1"/>
</dbReference>
<organism evidence="1 2">
    <name type="scientific">Ferrimonas sediminicola</name>
    <dbReference type="NCBI Taxonomy" id="2569538"/>
    <lineage>
        <taxon>Bacteria</taxon>
        <taxon>Pseudomonadati</taxon>
        <taxon>Pseudomonadota</taxon>
        <taxon>Gammaproteobacteria</taxon>
        <taxon>Alteromonadales</taxon>
        <taxon>Ferrimonadaceae</taxon>
        <taxon>Ferrimonas</taxon>
    </lineage>
</organism>
<accession>A0A4U1BFC3</accession>
<dbReference type="EMBL" id="SWCI01000005">
    <property type="protein sequence ID" value="TKB49080.1"/>
    <property type="molecule type" value="Genomic_DNA"/>
</dbReference>
<dbReference type="PANTHER" id="PTHR33383:SF1">
    <property type="entry name" value="MEMBRANE PROTEIN INSERTION EFFICIENCY FACTOR-RELATED"/>
    <property type="match status" value="1"/>
</dbReference>
<dbReference type="OrthoDB" id="9156153at2"/>
<keyword evidence="2" id="KW-1185">Reference proteome</keyword>
<protein>
    <submittedName>
        <fullName evidence="1">Membrane protein insertion efficiency factor YidD</fullName>
    </submittedName>
</protein>